<sequence>MIERFEGVDGKRRLAELLLEQTLVGHNTSLADYLASCGELVPITAGTVLIEQGNSDTDLYFIITGSFDVIVNGKKMAFRASGTHVGEMVLADKSLKRSATLLATEESVVLRITEPQFKEAADKNPEIWKSIAKILARRLEQRNSHVAATRDKIRVFIMSSAESLEIARAVQNALEHDPFHVVIWTDGVFCASSYPLESLEEQVDLADFAIAIAQADDSTMTRRKDWPTVRDNVVFELGFFMGRIGKKRSILIERRGEEPKLPSDLAGFTTLSYKWSGEVKELPAAIAPVCNRLRAIFHDLGTNN</sequence>
<organism evidence="2 3">
    <name type="scientific">Armatimonas rosea</name>
    <dbReference type="NCBI Taxonomy" id="685828"/>
    <lineage>
        <taxon>Bacteria</taxon>
        <taxon>Bacillati</taxon>
        <taxon>Armatimonadota</taxon>
        <taxon>Armatimonadia</taxon>
        <taxon>Armatimonadales</taxon>
        <taxon>Armatimonadaceae</taxon>
        <taxon>Armatimonas</taxon>
    </lineage>
</organism>
<name>A0A7W9SXU0_ARMRO</name>
<feature type="domain" description="Cyclic nucleotide-binding" evidence="1">
    <location>
        <begin position="18"/>
        <end position="138"/>
    </location>
</feature>
<dbReference type="CDD" id="cd00038">
    <property type="entry name" value="CAP_ED"/>
    <property type="match status" value="1"/>
</dbReference>
<evidence type="ECO:0000313" key="2">
    <source>
        <dbReference type="EMBL" id="MBB6053908.1"/>
    </source>
</evidence>
<dbReference type="PROSITE" id="PS50042">
    <property type="entry name" value="CNMP_BINDING_3"/>
    <property type="match status" value="1"/>
</dbReference>
<gene>
    <name evidence="2" type="ORF">HNQ39_005755</name>
</gene>
<dbReference type="InterPro" id="IPR018490">
    <property type="entry name" value="cNMP-bd_dom_sf"/>
</dbReference>
<dbReference type="GO" id="GO:0050135">
    <property type="term" value="F:NADP+ nucleosidase activity"/>
    <property type="evidence" value="ECO:0007669"/>
    <property type="project" value="InterPro"/>
</dbReference>
<dbReference type="AlphaFoldDB" id="A0A7W9SXU0"/>
<dbReference type="Proteomes" id="UP000520814">
    <property type="component" value="Unassembled WGS sequence"/>
</dbReference>
<evidence type="ECO:0000313" key="3">
    <source>
        <dbReference type="Proteomes" id="UP000520814"/>
    </source>
</evidence>
<accession>A0A7W9SXU0</accession>
<dbReference type="SUPFAM" id="SSF51206">
    <property type="entry name" value="cAMP-binding domain-like"/>
    <property type="match status" value="1"/>
</dbReference>
<evidence type="ECO:0000259" key="1">
    <source>
        <dbReference type="PROSITE" id="PS50042"/>
    </source>
</evidence>
<reference evidence="2 3" key="1">
    <citation type="submission" date="2020-08" db="EMBL/GenBank/DDBJ databases">
        <title>Genomic Encyclopedia of Type Strains, Phase IV (KMG-IV): sequencing the most valuable type-strain genomes for metagenomic binning, comparative biology and taxonomic classification.</title>
        <authorList>
            <person name="Goeker M."/>
        </authorList>
    </citation>
    <scope>NUCLEOTIDE SEQUENCE [LARGE SCALE GENOMIC DNA]</scope>
    <source>
        <strain evidence="2 3">DSM 23562</strain>
    </source>
</reference>
<protein>
    <submittedName>
        <fullName evidence="2">Putative nucleotide-binding protein</fullName>
    </submittedName>
</protein>
<dbReference type="RefSeq" id="WP_184203998.1">
    <property type="nucleotide sequence ID" value="NZ_JACHGW010000010.1"/>
</dbReference>
<dbReference type="InterPro" id="IPR019302">
    <property type="entry name" value="CAP12/PCTIR_TIR_dom"/>
</dbReference>
<keyword evidence="3" id="KW-1185">Reference proteome</keyword>
<dbReference type="Gene3D" id="2.60.120.10">
    <property type="entry name" value="Jelly Rolls"/>
    <property type="match status" value="1"/>
</dbReference>
<dbReference type="InterPro" id="IPR000595">
    <property type="entry name" value="cNMP-bd_dom"/>
</dbReference>
<proteinExistence type="predicted"/>
<dbReference type="Pfam" id="PF10137">
    <property type="entry name" value="CAP12-PCTIR_TIR"/>
    <property type="match status" value="1"/>
</dbReference>
<dbReference type="SMART" id="SM00100">
    <property type="entry name" value="cNMP"/>
    <property type="match status" value="1"/>
</dbReference>
<dbReference type="Pfam" id="PF00027">
    <property type="entry name" value="cNMP_binding"/>
    <property type="match status" value="1"/>
</dbReference>
<dbReference type="InterPro" id="IPR014710">
    <property type="entry name" value="RmlC-like_jellyroll"/>
</dbReference>
<comment type="caution">
    <text evidence="2">The sequence shown here is derived from an EMBL/GenBank/DDBJ whole genome shotgun (WGS) entry which is preliminary data.</text>
</comment>
<dbReference type="EMBL" id="JACHGW010000010">
    <property type="protein sequence ID" value="MBB6053908.1"/>
    <property type="molecule type" value="Genomic_DNA"/>
</dbReference>